<dbReference type="Gene3D" id="3.40.50.740">
    <property type="match status" value="1"/>
</dbReference>
<dbReference type="EMBL" id="GU942958">
    <property type="protein sequence ID" value="ADD92937.1"/>
    <property type="molecule type" value="Genomic_DNA"/>
</dbReference>
<protein>
    <submittedName>
        <fullName evidence="12">Oxidoreductase alpha molybdopterin subunit</fullName>
    </submittedName>
</protein>
<dbReference type="GO" id="GO:0043546">
    <property type="term" value="F:molybdopterin cofactor binding"/>
    <property type="evidence" value="ECO:0007669"/>
    <property type="project" value="InterPro"/>
</dbReference>
<feature type="domain" description="Molybdopterin oxidoreductase" evidence="10">
    <location>
        <begin position="32"/>
        <end position="399"/>
    </location>
</feature>
<feature type="domain" description="Molybdopterin dinucleotide-binding" evidence="11">
    <location>
        <begin position="552"/>
        <end position="656"/>
    </location>
</feature>
<evidence type="ECO:0000256" key="2">
    <source>
        <dbReference type="ARBA" id="ARBA00001966"/>
    </source>
</evidence>
<dbReference type="AlphaFoldDB" id="D6PB21"/>
<keyword evidence="4" id="KW-0004">4Fe-4S</keyword>
<evidence type="ECO:0000256" key="3">
    <source>
        <dbReference type="ARBA" id="ARBA00010312"/>
    </source>
</evidence>
<dbReference type="Pfam" id="PF00384">
    <property type="entry name" value="Molybdopterin"/>
    <property type="match status" value="1"/>
</dbReference>
<sequence length="673" mass="74358">MKANVTPEFFAKYSVQELGEMSDYQLNNFGRIASPVILKEGSSHYTKLTWDEAFDRISERLKNTTSPDRSVFYTSGRTSNEAAFLYQAFVRAYGTNNMPDCSNMCHESSGKGLGKTIGIGKGTVSLEDFNHADVIMVIGQNPGTNHPRMLTALRDAKERGSRIIHINPLPEAGLTRFKHPQDYMKGNMKTTTLADIHLPVRIGGDAALMKGLIKHQLNCGAIDQMFIDEKTEGFEAMIQHVKTIEWDSIVSDSGLSETQIKEAGAMLAQSSATIACWAMGLTQHRNGVGVIQEVVNLLMLNGHVGRPGAGFCPVRGHSNVQGDRTVGIWEAPSEAFLKRMEEGLGFPMPQHHGYDVVNAIQAMLDGKVDLFFCMGGNFLSAAPDTDKTAVALQNIGLTVQVSTKLNRSHLITGREAIILPCLGRTEVDEQTSGQQFVTVENSMGQVHRSVGGLPPASTELRSEPWIVARMAQATLGNQPLEWMNLVENYDGIRSLMARSLSGFEDYNARVRAPHGFALPNPPRDSQSFATPSGKAHFTVHELPDVSIQSDQYVLMTMRSHDQYNTTIYGLHDRYRGVHGHRRVLFMNADDMVERGWKTRQSVSITSHFNGETRHSDQWLVIPYEIPSGNLAAYFPEANSLVPLHSTADLSNTPTSKWIVCTLSSMDDSNLEEE</sequence>
<dbReference type="GO" id="GO:0016020">
    <property type="term" value="C:membrane"/>
    <property type="evidence" value="ECO:0007669"/>
    <property type="project" value="TreeGrafter"/>
</dbReference>
<keyword evidence="7" id="KW-0560">Oxidoreductase</keyword>
<reference evidence="12" key="1">
    <citation type="journal article" date="2010" name="ISME J.">
        <title>Metagenome of the Mediterranean deep chlorophyll maximum studied by direct and fosmid library 454 pyrosequencing.</title>
        <authorList>
            <person name="Ghai R."/>
            <person name="Martin-Cuadrado A.B."/>
            <person name="Molto A.G."/>
            <person name="Heredia I.G."/>
            <person name="Cabrera R."/>
            <person name="Martin J."/>
            <person name="Verdu M."/>
            <person name="Deschamps P."/>
            <person name="Moreira D."/>
            <person name="Lopez-Garcia P."/>
            <person name="Mira A."/>
            <person name="Rodriguez-Valera F."/>
        </authorList>
    </citation>
    <scope>NUCLEOTIDE SEQUENCE</scope>
</reference>
<evidence type="ECO:0000256" key="8">
    <source>
        <dbReference type="ARBA" id="ARBA00023004"/>
    </source>
</evidence>
<name>D6PB21_9ARCH</name>
<evidence type="ECO:0000256" key="5">
    <source>
        <dbReference type="ARBA" id="ARBA00022505"/>
    </source>
</evidence>
<proteinExistence type="inferred from homology"/>
<dbReference type="GO" id="GO:0030151">
    <property type="term" value="F:molybdenum ion binding"/>
    <property type="evidence" value="ECO:0007669"/>
    <property type="project" value="InterPro"/>
</dbReference>
<dbReference type="GO" id="GO:0051539">
    <property type="term" value="F:4 iron, 4 sulfur cluster binding"/>
    <property type="evidence" value="ECO:0007669"/>
    <property type="project" value="UniProtKB-KW"/>
</dbReference>
<evidence type="ECO:0000313" key="12">
    <source>
        <dbReference type="EMBL" id="ADD92937.1"/>
    </source>
</evidence>
<dbReference type="NCBIfam" id="TIGR01701">
    <property type="entry name" value="Fdhalpha-like"/>
    <property type="match status" value="1"/>
</dbReference>
<organism evidence="12">
    <name type="scientific">uncultured archaeon MedDCM-OCT-S04-C14</name>
    <dbReference type="NCBI Taxonomy" id="743084"/>
    <lineage>
        <taxon>Archaea</taxon>
        <taxon>environmental samples</taxon>
    </lineage>
</organism>
<accession>D6PB21</accession>
<evidence type="ECO:0000259" key="11">
    <source>
        <dbReference type="Pfam" id="PF01568"/>
    </source>
</evidence>
<keyword evidence="6" id="KW-0479">Metal-binding</keyword>
<dbReference type="InterPro" id="IPR006656">
    <property type="entry name" value="Mopterin_OxRdtase"/>
</dbReference>
<evidence type="ECO:0000256" key="1">
    <source>
        <dbReference type="ARBA" id="ARBA00001942"/>
    </source>
</evidence>
<dbReference type="SUPFAM" id="SSF53706">
    <property type="entry name" value="Formate dehydrogenase/DMSO reductase, domains 1-3"/>
    <property type="match status" value="1"/>
</dbReference>
<dbReference type="InterPro" id="IPR010046">
    <property type="entry name" value="Mopterin_OxRdtse_a_bac"/>
</dbReference>
<dbReference type="SUPFAM" id="SSF50692">
    <property type="entry name" value="ADC-like"/>
    <property type="match status" value="1"/>
</dbReference>
<dbReference type="PANTHER" id="PTHR43105:SF4">
    <property type="entry name" value="PROTEIN YDEP"/>
    <property type="match status" value="1"/>
</dbReference>
<evidence type="ECO:0000259" key="10">
    <source>
        <dbReference type="Pfam" id="PF00384"/>
    </source>
</evidence>
<dbReference type="PANTHER" id="PTHR43105">
    <property type="entry name" value="RESPIRATORY NITRATE REDUCTASE"/>
    <property type="match status" value="1"/>
</dbReference>
<dbReference type="InterPro" id="IPR006657">
    <property type="entry name" value="MoPterin_dinucl-bd_dom"/>
</dbReference>
<evidence type="ECO:0000256" key="9">
    <source>
        <dbReference type="ARBA" id="ARBA00023014"/>
    </source>
</evidence>
<comment type="cofactor">
    <cofactor evidence="2">
        <name>[4Fe-4S] cluster</name>
        <dbReference type="ChEBI" id="CHEBI:49883"/>
    </cofactor>
</comment>
<evidence type="ECO:0000256" key="6">
    <source>
        <dbReference type="ARBA" id="ARBA00022723"/>
    </source>
</evidence>
<dbReference type="CDD" id="cd02767">
    <property type="entry name" value="MopB_ydeP"/>
    <property type="match status" value="1"/>
</dbReference>
<dbReference type="Pfam" id="PF01568">
    <property type="entry name" value="Molydop_binding"/>
    <property type="match status" value="1"/>
</dbReference>
<keyword evidence="9" id="KW-0411">Iron-sulfur</keyword>
<dbReference type="InterPro" id="IPR050123">
    <property type="entry name" value="Prok_molybdopt-oxidoreductase"/>
</dbReference>
<comment type="similarity">
    <text evidence="3">Belongs to the prokaryotic molybdopterin-containing oxidoreductase family.</text>
</comment>
<dbReference type="Gene3D" id="3.40.228.10">
    <property type="entry name" value="Dimethylsulfoxide Reductase, domain 2"/>
    <property type="match status" value="1"/>
</dbReference>
<dbReference type="InterPro" id="IPR037951">
    <property type="entry name" value="MopB_CT_YdeP"/>
</dbReference>
<keyword evidence="5" id="KW-0500">Molybdenum</keyword>
<dbReference type="InterPro" id="IPR041953">
    <property type="entry name" value="YdeP_MopB"/>
</dbReference>
<dbReference type="GO" id="GO:0008863">
    <property type="term" value="F:formate dehydrogenase (NAD+) activity"/>
    <property type="evidence" value="ECO:0007669"/>
    <property type="project" value="InterPro"/>
</dbReference>
<keyword evidence="8" id="KW-0408">Iron</keyword>
<dbReference type="CDD" id="cd02787">
    <property type="entry name" value="MopB_CT_ydeP"/>
    <property type="match status" value="1"/>
</dbReference>
<evidence type="ECO:0000256" key="4">
    <source>
        <dbReference type="ARBA" id="ARBA00022485"/>
    </source>
</evidence>
<evidence type="ECO:0000256" key="7">
    <source>
        <dbReference type="ARBA" id="ARBA00023002"/>
    </source>
</evidence>
<comment type="cofactor">
    <cofactor evidence="1">
        <name>Mo-bis(molybdopterin guanine dinucleotide)</name>
        <dbReference type="ChEBI" id="CHEBI:60539"/>
    </cofactor>
</comment>
<dbReference type="InterPro" id="IPR009010">
    <property type="entry name" value="Asp_de-COase-like_dom_sf"/>
</dbReference>